<dbReference type="PANTHER" id="PTHR45919">
    <property type="entry name" value="GDP-MAN:MAN(3)GLCNAC(2)-PP-DOL ALPHA-1,2-MANNOSYLTRANSFERASE"/>
    <property type="match status" value="1"/>
</dbReference>
<dbReference type="GO" id="GO:0005789">
    <property type="term" value="C:endoplasmic reticulum membrane"/>
    <property type="evidence" value="ECO:0007669"/>
    <property type="project" value="UniProtKB-SubCell"/>
</dbReference>
<dbReference type="CDD" id="cd03806">
    <property type="entry name" value="GT4_ALG11-like"/>
    <property type="match status" value="1"/>
</dbReference>
<keyword evidence="7" id="KW-0812">Transmembrane</keyword>
<evidence type="ECO:0000256" key="3">
    <source>
        <dbReference type="ARBA" id="ARBA00012645"/>
    </source>
</evidence>
<dbReference type="InterPro" id="IPR001296">
    <property type="entry name" value="Glyco_trans_1"/>
</dbReference>
<evidence type="ECO:0000313" key="15">
    <source>
        <dbReference type="EMBL" id="GES81451.1"/>
    </source>
</evidence>
<keyword evidence="5 12" id="KW-0328">Glycosyltransferase</keyword>
<evidence type="ECO:0000256" key="10">
    <source>
        <dbReference type="ARBA" id="ARBA00023136"/>
    </source>
</evidence>
<dbReference type="Pfam" id="PF15924">
    <property type="entry name" value="ALG11_N"/>
    <property type="match status" value="1"/>
</dbReference>
<name>A0A8H3L9F1_9GLOM</name>
<dbReference type="OrthoDB" id="2276068at2759"/>
<evidence type="ECO:0000256" key="11">
    <source>
        <dbReference type="ARBA" id="ARBA00045065"/>
    </source>
</evidence>
<dbReference type="UniPathway" id="UPA00378"/>
<evidence type="ECO:0000256" key="9">
    <source>
        <dbReference type="ARBA" id="ARBA00022989"/>
    </source>
</evidence>
<dbReference type="PANTHER" id="PTHR45919:SF1">
    <property type="entry name" value="GDP-MAN:MAN(3)GLCNAC(2)-PP-DOL ALPHA-1,2-MANNOSYLTRANSFERASE"/>
    <property type="match status" value="1"/>
</dbReference>
<evidence type="ECO:0000256" key="12">
    <source>
        <dbReference type="RuleBase" id="RU367051"/>
    </source>
</evidence>
<dbReference type="InterPro" id="IPR038013">
    <property type="entry name" value="ALG11"/>
</dbReference>
<comment type="function">
    <text evidence="12">GDP-Man:Man(3)GlcNAc(2)-PP-Dol alpha-1,2-mannosyltransferase that operates in the biosynthetic pathway of dolichol-linked oligosaccharides, the glycan precursors employed in protein asparagine (N)-glycosylation. The assembly of dolichol-linked oligosaccharides begins on the cytosolic side of the endoplasmic reticulum membrane and finishes in its lumen. The sequential addition of sugars to dolichol pyrophosphate produces dolichol-linked oligosaccharides containing fourteen sugars, including two GlcNAcs, nine mannoses and three glucoses. Once assembled, the oligosaccharide is transferred from the lipid to nascent proteins by oligosaccharyltransferases. Catalyzes, on the cytoplasmic face of the endoplasmic reticulum, the addition of the fourth and fifth mannose residues to the dolichol-linked oligosaccharide chain, to produce Man(5)GlcNAc(2)-PP-dolichol core oligosaccharide.</text>
</comment>
<keyword evidence="8 12" id="KW-0256">Endoplasmic reticulum</keyword>
<evidence type="ECO:0000256" key="2">
    <source>
        <dbReference type="ARBA" id="ARBA00004922"/>
    </source>
</evidence>
<comment type="similarity">
    <text evidence="12">Belongs to the glycosyltransferase group 1 family. Glycosyltransferase 4 subfamily.</text>
</comment>
<proteinExistence type="inferred from homology"/>
<dbReference type="GO" id="GO:0006487">
    <property type="term" value="P:protein N-linked glycosylation"/>
    <property type="evidence" value="ECO:0007669"/>
    <property type="project" value="TreeGrafter"/>
</dbReference>
<comment type="catalytic activity">
    <reaction evidence="11 12">
        <text>an alpha-D-Man-(1-&gt;3)-[alpha-D-Man-(1-&gt;6)]-beta-D-Man-(1-&gt;4)-beta-D-GlcNAc-(1-&gt;4)-alpha-D-GlcNAc-diphospho-di-trans,poly-cis-dolichol + 2 GDP-alpha-D-mannose = an alpha-D-Man-(1-&gt;2)-alpha-D-Man-(1-&gt;2)-alpha-D-Man-(1-&gt;3)-[alpha-D-Man-(1-&gt;6)]-beta-D-Man-(1-&gt;4)-beta-D-GlcNAc-(1-&gt;4)-alpha-D-GlcNAc-diphospho-di-trans,poly-cis-dolichol + 2 GDP + 2 H(+)</text>
        <dbReference type="Rhea" id="RHEA:29523"/>
        <dbReference type="Rhea" id="RHEA-COMP:19515"/>
        <dbReference type="Rhea" id="RHEA-COMP:19516"/>
        <dbReference type="ChEBI" id="CHEBI:15378"/>
        <dbReference type="ChEBI" id="CHEBI:57527"/>
        <dbReference type="ChEBI" id="CHEBI:58189"/>
        <dbReference type="ChEBI" id="CHEBI:132511"/>
        <dbReference type="ChEBI" id="CHEBI:132515"/>
        <dbReference type="EC" id="2.4.1.131"/>
    </reaction>
    <physiologicalReaction direction="left-to-right" evidence="11 12">
        <dbReference type="Rhea" id="RHEA:29524"/>
    </physiologicalReaction>
</comment>
<evidence type="ECO:0000256" key="8">
    <source>
        <dbReference type="ARBA" id="ARBA00022824"/>
    </source>
</evidence>
<evidence type="ECO:0000256" key="1">
    <source>
        <dbReference type="ARBA" id="ARBA00004389"/>
    </source>
</evidence>
<dbReference type="Proteomes" id="UP000615446">
    <property type="component" value="Unassembled WGS sequence"/>
</dbReference>
<reference evidence="15" key="1">
    <citation type="submission" date="2019-10" db="EMBL/GenBank/DDBJ databases">
        <title>Conservation and host-specific expression of non-tandemly repeated heterogenous ribosome RNA gene in arbuscular mycorrhizal fungi.</title>
        <authorList>
            <person name="Maeda T."/>
            <person name="Kobayashi Y."/>
            <person name="Nakagawa T."/>
            <person name="Ezawa T."/>
            <person name="Yamaguchi K."/>
            <person name="Bino T."/>
            <person name="Nishimoto Y."/>
            <person name="Shigenobu S."/>
            <person name="Kawaguchi M."/>
        </authorList>
    </citation>
    <scope>NUCLEOTIDE SEQUENCE</scope>
    <source>
        <strain evidence="15">HR1</strain>
    </source>
</reference>
<feature type="domain" description="ALG11 mannosyltransferase N-terminal" evidence="14">
    <location>
        <begin position="80"/>
        <end position="286"/>
    </location>
</feature>
<evidence type="ECO:0000256" key="4">
    <source>
        <dbReference type="ARBA" id="ARBA00022018"/>
    </source>
</evidence>
<evidence type="ECO:0000256" key="7">
    <source>
        <dbReference type="ARBA" id="ARBA00022692"/>
    </source>
</evidence>
<dbReference type="FunFam" id="3.40.50.2000:FF:000256">
    <property type="entry name" value="GDP-Man:Man(3)GlcNAc(2)-PP-Dol alpha-1,2-mannosyltransferase"/>
    <property type="match status" value="1"/>
</dbReference>
<evidence type="ECO:0000256" key="6">
    <source>
        <dbReference type="ARBA" id="ARBA00022679"/>
    </source>
</evidence>
<dbReference type="EC" id="2.4.1.131" evidence="3 12"/>
<protein>
    <recommendedName>
        <fullName evidence="4 12">GDP-Man:Man(3)GlcNAc(2)-PP-Dol alpha-1,2-mannosyltransferase</fullName>
        <ecNumber evidence="3 12">2.4.1.131</ecNumber>
    </recommendedName>
</protein>
<keyword evidence="10" id="KW-0472">Membrane</keyword>
<evidence type="ECO:0000313" key="16">
    <source>
        <dbReference type="Proteomes" id="UP000615446"/>
    </source>
</evidence>
<dbReference type="GO" id="GO:0004377">
    <property type="term" value="F:GDP-Man:Man(3)GlcNAc(2)-PP-Dol alpha-1,2-mannosyltransferase activity"/>
    <property type="evidence" value="ECO:0007669"/>
    <property type="project" value="UniProtKB-UniRule"/>
</dbReference>
<dbReference type="InterPro" id="IPR031814">
    <property type="entry name" value="ALG11_N"/>
</dbReference>
<dbReference type="SUPFAM" id="SSF53756">
    <property type="entry name" value="UDP-Glycosyltransferase/glycogen phosphorylase"/>
    <property type="match status" value="1"/>
</dbReference>
<dbReference type="Pfam" id="PF00534">
    <property type="entry name" value="Glycos_transf_1"/>
    <property type="match status" value="1"/>
</dbReference>
<keyword evidence="6 12" id="KW-0808">Transferase</keyword>
<evidence type="ECO:0000259" key="13">
    <source>
        <dbReference type="Pfam" id="PF00534"/>
    </source>
</evidence>
<dbReference type="Gene3D" id="3.40.50.2000">
    <property type="entry name" value="Glycogen Phosphorylase B"/>
    <property type="match status" value="1"/>
</dbReference>
<comment type="caution">
    <text evidence="15">The sequence shown here is derived from an EMBL/GenBank/DDBJ whole genome shotgun (WGS) entry which is preliminary data.</text>
</comment>
<organism evidence="15 16">
    <name type="scientific">Rhizophagus clarus</name>
    <dbReference type="NCBI Taxonomy" id="94130"/>
    <lineage>
        <taxon>Eukaryota</taxon>
        <taxon>Fungi</taxon>
        <taxon>Fungi incertae sedis</taxon>
        <taxon>Mucoromycota</taxon>
        <taxon>Glomeromycotina</taxon>
        <taxon>Glomeromycetes</taxon>
        <taxon>Glomerales</taxon>
        <taxon>Glomeraceae</taxon>
        <taxon>Rhizophagus</taxon>
    </lineage>
</organism>
<dbReference type="EMBL" id="BLAL01000054">
    <property type="protein sequence ID" value="GES81451.1"/>
    <property type="molecule type" value="Genomic_DNA"/>
</dbReference>
<dbReference type="AlphaFoldDB" id="A0A8H3L9F1"/>
<feature type="domain" description="Glycosyl transferase family 1" evidence="13">
    <location>
        <begin position="304"/>
        <end position="482"/>
    </location>
</feature>
<sequence length="510" mass="57945">MSCHYARLYANSCRLFSHLIFQRLFRTNMNVISLEKPARSDAAPKSKPILRNSSLAVLRNVYARPKLAVVGLGSDSRPLIIGFFHPYCNAGGGGERVLWTSIKSIQTKYQNVICVVYTGDIDVTKDEILEKVMSRFSIKLDPDNLFFIFLNKRKWVEDVRYPRFTLLGQSLGSTILGFEALKKLTPDFYFDTMGYAFTYPLAKKIFGCKIGAYVHYPTISSDMLSKVQEMRPGFNNDQLIARSRILSAGKLLYYRVFAYLYSLAGSFSDIVMVNSTWTKGHIDQLWGVNSKIVYPPCDTASLTKLPLEDRQRIIVSVAQFRPEKDHQLQLQSLSCLLSNYPNFQQGPEKIELILIGGSRNEDDKDRIQKLKELCKKLNIEDNVTFEVNASFEKLVYWLSKAKIGLHTMWNEHFGIVVVEYMAAGLIPVAHNSGGPKMDIVIPYNDNITGYLASTSEEFATKIANVFSLSEEKYKNMQINARENVIGKFSESVFQELILNLLDPILQENSN</sequence>
<keyword evidence="9" id="KW-1133">Transmembrane helix</keyword>
<comment type="subcellular location">
    <subcellularLocation>
        <location evidence="1">Endoplasmic reticulum membrane</location>
        <topology evidence="1">Single-pass membrane protein</topology>
    </subcellularLocation>
</comment>
<comment type="pathway">
    <text evidence="2 12">Protein modification; protein glycosylation.</text>
</comment>
<evidence type="ECO:0000259" key="14">
    <source>
        <dbReference type="Pfam" id="PF15924"/>
    </source>
</evidence>
<gene>
    <name evidence="15" type="ORF">RCL2_000869500</name>
</gene>
<accession>A0A8H3L9F1</accession>
<evidence type="ECO:0000256" key="5">
    <source>
        <dbReference type="ARBA" id="ARBA00022676"/>
    </source>
</evidence>